<gene>
    <name evidence="5" type="ORF">PMPD1_3674</name>
</gene>
<dbReference type="CDD" id="cd00090">
    <property type="entry name" value="HTH_ARSR"/>
    <property type="match status" value="1"/>
</dbReference>
<dbReference type="InterPro" id="IPR001034">
    <property type="entry name" value="DeoR_HTH"/>
</dbReference>
<keyword evidence="3" id="KW-0804">Transcription</keyword>
<dbReference type="SUPFAM" id="SSF100950">
    <property type="entry name" value="NagB/RpiA/CoA transferase-like"/>
    <property type="match status" value="1"/>
</dbReference>
<evidence type="ECO:0000259" key="4">
    <source>
        <dbReference type="PROSITE" id="PS51000"/>
    </source>
</evidence>
<protein>
    <submittedName>
        <fullName evidence="5">DeoR/GlpR transcriptional regulator</fullName>
    </submittedName>
</protein>
<reference evidence="5 6" key="1">
    <citation type="submission" date="2020-06" db="EMBL/GenBank/DDBJ databases">
        <title>Genome sequence of Paramixta manurensis strain PD-1.</title>
        <authorList>
            <person name="Lee C.W."/>
            <person name="Kim J."/>
        </authorList>
    </citation>
    <scope>NUCLEOTIDE SEQUENCE [LARGE SCALE GENOMIC DNA]</scope>
    <source>
        <strain evidence="5 6">PD-1</strain>
    </source>
</reference>
<dbReference type="PROSITE" id="PS00894">
    <property type="entry name" value="HTH_DEOR_1"/>
    <property type="match status" value="1"/>
</dbReference>
<dbReference type="InterPro" id="IPR014036">
    <property type="entry name" value="DeoR-like_C"/>
</dbReference>
<name>A0A6M8UFJ5_9GAMM</name>
<dbReference type="InterPro" id="IPR036388">
    <property type="entry name" value="WH-like_DNA-bd_sf"/>
</dbReference>
<dbReference type="Pfam" id="PF08220">
    <property type="entry name" value="HTH_DeoR"/>
    <property type="match status" value="1"/>
</dbReference>
<evidence type="ECO:0000256" key="2">
    <source>
        <dbReference type="ARBA" id="ARBA00023125"/>
    </source>
</evidence>
<keyword evidence="1" id="KW-0805">Transcription regulation</keyword>
<dbReference type="AlphaFoldDB" id="A0A6M8UFJ5"/>
<dbReference type="InterPro" id="IPR018356">
    <property type="entry name" value="Tscrpt_reg_HTH_DeoR_CS"/>
</dbReference>
<evidence type="ECO:0000256" key="3">
    <source>
        <dbReference type="ARBA" id="ARBA00023163"/>
    </source>
</evidence>
<evidence type="ECO:0000313" key="6">
    <source>
        <dbReference type="Proteomes" id="UP000505325"/>
    </source>
</evidence>
<evidence type="ECO:0000256" key="1">
    <source>
        <dbReference type="ARBA" id="ARBA00023015"/>
    </source>
</evidence>
<dbReference type="EMBL" id="CP054212">
    <property type="protein sequence ID" value="QKJ88589.1"/>
    <property type="molecule type" value="Genomic_DNA"/>
</dbReference>
<dbReference type="SMART" id="SM01134">
    <property type="entry name" value="DeoRC"/>
    <property type="match status" value="1"/>
</dbReference>
<dbReference type="PRINTS" id="PR00037">
    <property type="entry name" value="HTHLACR"/>
</dbReference>
<organism evidence="5 6">
    <name type="scientific">Paramixta manurensis</name>
    <dbReference type="NCBI Taxonomy" id="2740817"/>
    <lineage>
        <taxon>Bacteria</taxon>
        <taxon>Pseudomonadati</taxon>
        <taxon>Pseudomonadota</taxon>
        <taxon>Gammaproteobacteria</taxon>
        <taxon>Enterobacterales</taxon>
        <taxon>Erwiniaceae</taxon>
        <taxon>Paramixta</taxon>
    </lineage>
</organism>
<dbReference type="Pfam" id="PF00455">
    <property type="entry name" value="DeoRC"/>
    <property type="match status" value="1"/>
</dbReference>
<dbReference type="Gene3D" id="3.40.50.1360">
    <property type="match status" value="1"/>
</dbReference>
<dbReference type="SUPFAM" id="SSF46785">
    <property type="entry name" value="Winged helix' DNA-binding domain"/>
    <property type="match status" value="1"/>
</dbReference>
<accession>A0A6M8UFJ5</accession>
<dbReference type="RefSeq" id="WP_173635443.1">
    <property type="nucleotide sequence ID" value="NZ_CP054212.1"/>
</dbReference>
<dbReference type="PANTHER" id="PTHR30363">
    <property type="entry name" value="HTH-TYPE TRANSCRIPTIONAL REGULATOR SRLR-RELATED"/>
    <property type="match status" value="1"/>
</dbReference>
<evidence type="ECO:0000313" key="5">
    <source>
        <dbReference type="EMBL" id="QKJ88589.1"/>
    </source>
</evidence>
<dbReference type="Gene3D" id="1.10.10.10">
    <property type="entry name" value="Winged helix-like DNA-binding domain superfamily/Winged helix DNA-binding domain"/>
    <property type="match status" value="1"/>
</dbReference>
<dbReference type="SMART" id="SM00420">
    <property type="entry name" value="HTH_DEOR"/>
    <property type="match status" value="1"/>
</dbReference>
<proteinExistence type="predicted"/>
<dbReference type="InterPro" id="IPR037171">
    <property type="entry name" value="NagB/RpiA_transferase-like"/>
</dbReference>
<dbReference type="InterPro" id="IPR011991">
    <property type="entry name" value="ArsR-like_HTH"/>
</dbReference>
<dbReference type="Proteomes" id="UP000505325">
    <property type="component" value="Chromosome"/>
</dbReference>
<dbReference type="InterPro" id="IPR050313">
    <property type="entry name" value="Carb_Metab_HTH_regulators"/>
</dbReference>
<dbReference type="PANTHER" id="PTHR30363:SF44">
    <property type="entry name" value="AGA OPERON TRANSCRIPTIONAL REPRESSOR-RELATED"/>
    <property type="match status" value="1"/>
</dbReference>
<keyword evidence="2" id="KW-0238">DNA-binding</keyword>
<keyword evidence="6" id="KW-1185">Reference proteome</keyword>
<sequence>MSTEVANSSERRTIILDKLKDNGQVFVNELAELFQVSQETIRRDLNKLEEQRLIKKVHGGAISSQFGFEMEFNQRAKLAADEKKAIAIRAATLFKPGDSLFIDFGTTTLEFARQLVAINDLTVIVNSPLIASVFHENASIKVILIGGEFINSKFECVGAIALDNIGRFFADYAVIGAGAVHADIGIMDQDINEAAVARKMMANSNYTVVLADGHKINSHATTLVSGWENINYVVTSKAENMSLVKSLPAGVSVLVAG</sequence>
<feature type="domain" description="HTH deoR-type" evidence="4">
    <location>
        <begin position="8"/>
        <end position="63"/>
    </location>
</feature>
<dbReference type="GO" id="GO:0003700">
    <property type="term" value="F:DNA-binding transcription factor activity"/>
    <property type="evidence" value="ECO:0007669"/>
    <property type="project" value="InterPro"/>
</dbReference>
<dbReference type="InterPro" id="IPR036390">
    <property type="entry name" value="WH_DNA-bd_sf"/>
</dbReference>
<dbReference type="PROSITE" id="PS51000">
    <property type="entry name" value="HTH_DEOR_2"/>
    <property type="match status" value="1"/>
</dbReference>
<dbReference type="KEGG" id="pmak:PMPD1_3674"/>
<dbReference type="GO" id="GO:0003677">
    <property type="term" value="F:DNA binding"/>
    <property type="evidence" value="ECO:0007669"/>
    <property type="project" value="UniProtKB-KW"/>
</dbReference>